<evidence type="ECO:0000256" key="5">
    <source>
        <dbReference type="ARBA" id="ARBA00023288"/>
    </source>
</evidence>
<sequence>MKDIVYYLSTNLDVLELIKKGKASLLGIGDSELSAILTATESGDLDTKYWR</sequence>
<protein>
    <recommendedName>
        <fullName evidence="8">ComX pheromone</fullName>
    </recommendedName>
    <alternativeName>
        <fullName evidence="9">Competence pheromone</fullName>
    </alternativeName>
</protein>
<dbReference type="AlphaFoldDB" id="A0A1H8KC36"/>
<evidence type="ECO:0000256" key="9">
    <source>
        <dbReference type="ARBA" id="ARBA00030321"/>
    </source>
</evidence>
<evidence type="ECO:0000313" key="11">
    <source>
        <dbReference type="Proteomes" id="UP000199300"/>
    </source>
</evidence>
<dbReference type="GO" id="GO:0005186">
    <property type="term" value="F:pheromone activity"/>
    <property type="evidence" value="ECO:0007669"/>
    <property type="project" value="UniProtKB-KW"/>
</dbReference>
<accession>A0A1H8KC36</accession>
<proteinExistence type="predicted"/>
<evidence type="ECO:0000256" key="6">
    <source>
        <dbReference type="ARBA" id="ARBA00023289"/>
    </source>
</evidence>
<dbReference type="OrthoDB" id="2937408at2"/>
<evidence type="ECO:0000256" key="4">
    <source>
        <dbReference type="ARBA" id="ARBA00023287"/>
    </source>
</evidence>
<dbReference type="GO" id="GO:0030420">
    <property type="term" value="P:establishment of competence for transformation"/>
    <property type="evidence" value="ECO:0007669"/>
    <property type="project" value="UniProtKB-KW"/>
</dbReference>
<evidence type="ECO:0000256" key="3">
    <source>
        <dbReference type="ARBA" id="ARBA00023044"/>
    </source>
</evidence>
<dbReference type="STRING" id="872970.SAMN04488134_102242"/>
<gene>
    <name evidence="10" type="ORF">SAMN04488134_102242</name>
</gene>
<evidence type="ECO:0000256" key="2">
    <source>
        <dbReference type="ARBA" id="ARBA00022525"/>
    </source>
</evidence>
<organism evidence="10 11">
    <name type="scientific">Amphibacillus marinus</name>
    <dbReference type="NCBI Taxonomy" id="872970"/>
    <lineage>
        <taxon>Bacteria</taxon>
        <taxon>Bacillati</taxon>
        <taxon>Bacillota</taxon>
        <taxon>Bacilli</taxon>
        <taxon>Bacillales</taxon>
        <taxon>Bacillaceae</taxon>
        <taxon>Amphibacillus</taxon>
    </lineage>
</organism>
<keyword evidence="4" id="KW-0178">Competence</keyword>
<keyword evidence="11" id="KW-1185">Reference proteome</keyword>
<evidence type="ECO:0000256" key="1">
    <source>
        <dbReference type="ARBA" id="ARBA00004613"/>
    </source>
</evidence>
<keyword evidence="6" id="KW-0636">Prenylation</keyword>
<dbReference type="Pfam" id="PF05952">
    <property type="entry name" value="ComX"/>
    <property type="match status" value="1"/>
</dbReference>
<evidence type="ECO:0000256" key="7">
    <source>
        <dbReference type="ARBA" id="ARBA00029483"/>
    </source>
</evidence>
<name>A0A1H8KC36_9BACI</name>
<evidence type="ECO:0000256" key="8">
    <source>
        <dbReference type="ARBA" id="ARBA00029545"/>
    </source>
</evidence>
<keyword evidence="2" id="KW-0964">Secreted</keyword>
<dbReference type="InterPro" id="IPR009233">
    <property type="entry name" value="Competence_ComX_Bacillus"/>
</dbReference>
<comment type="subunit">
    <text evidence="7">Interacts directly with the sensor histidine kinase ComP and stimulates its activity.</text>
</comment>
<dbReference type="Proteomes" id="UP000199300">
    <property type="component" value="Unassembled WGS sequence"/>
</dbReference>
<dbReference type="GO" id="GO:0005576">
    <property type="term" value="C:extracellular region"/>
    <property type="evidence" value="ECO:0007669"/>
    <property type="project" value="UniProtKB-SubCell"/>
</dbReference>
<dbReference type="RefSeq" id="WP_091495502.1">
    <property type="nucleotide sequence ID" value="NZ_FODJ01000002.1"/>
</dbReference>
<comment type="subcellular location">
    <subcellularLocation>
        <location evidence="1">Secreted</location>
    </subcellularLocation>
</comment>
<keyword evidence="3" id="KW-0588">Pheromone</keyword>
<keyword evidence="5" id="KW-0449">Lipoprotein</keyword>
<evidence type="ECO:0000313" key="10">
    <source>
        <dbReference type="EMBL" id="SEN90494.1"/>
    </source>
</evidence>
<dbReference type="EMBL" id="FODJ01000002">
    <property type="protein sequence ID" value="SEN90494.1"/>
    <property type="molecule type" value="Genomic_DNA"/>
</dbReference>
<reference evidence="10 11" key="1">
    <citation type="submission" date="2016-10" db="EMBL/GenBank/DDBJ databases">
        <authorList>
            <person name="de Groot N.N."/>
        </authorList>
    </citation>
    <scope>NUCLEOTIDE SEQUENCE [LARGE SCALE GENOMIC DNA]</scope>
    <source>
        <strain evidence="10 11">CGMCC 1.10434</strain>
    </source>
</reference>